<dbReference type="Proteomes" id="UP000005239">
    <property type="component" value="Unassembled WGS sequence"/>
</dbReference>
<organism evidence="1 2">
    <name type="scientific">Pristionchus pacificus</name>
    <name type="common">Parasitic nematode worm</name>
    <dbReference type="NCBI Taxonomy" id="54126"/>
    <lineage>
        <taxon>Eukaryota</taxon>
        <taxon>Metazoa</taxon>
        <taxon>Ecdysozoa</taxon>
        <taxon>Nematoda</taxon>
        <taxon>Chromadorea</taxon>
        <taxon>Rhabditida</taxon>
        <taxon>Rhabditina</taxon>
        <taxon>Diplogasteromorpha</taxon>
        <taxon>Diplogasteroidea</taxon>
        <taxon>Neodiplogasteridae</taxon>
        <taxon>Pristionchus</taxon>
    </lineage>
</organism>
<evidence type="ECO:0000313" key="1">
    <source>
        <dbReference type="EnsemblMetazoa" id="PPA27651.1"/>
    </source>
</evidence>
<reference evidence="2" key="1">
    <citation type="journal article" date="2008" name="Nat. Genet.">
        <title>The Pristionchus pacificus genome provides a unique perspective on nematode lifestyle and parasitism.</title>
        <authorList>
            <person name="Dieterich C."/>
            <person name="Clifton S.W."/>
            <person name="Schuster L.N."/>
            <person name="Chinwalla A."/>
            <person name="Delehaunty K."/>
            <person name="Dinkelacker I."/>
            <person name="Fulton L."/>
            <person name="Fulton R."/>
            <person name="Godfrey J."/>
            <person name="Minx P."/>
            <person name="Mitreva M."/>
            <person name="Roeseler W."/>
            <person name="Tian H."/>
            <person name="Witte H."/>
            <person name="Yang S.P."/>
            <person name="Wilson R.K."/>
            <person name="Sommer R.J."/>
        </authorList>
    </citation>
    <scope>NUCLEOTIDE SEQUENCE [LARGE SCALE GENOMIC DNA]</scope>
    <source>
        <strain evidence="2">PS312</strain>
    </source>
</reference>
<sequence>MGHEASKNQTTAEMSKMPLVFELMCTDLVLVLCAYVCLGIMLCVVRHKAKEVELEVRLLRIQLGDEMPNDRKNFELVARHLQKHTFERFSLALN</sequence>
<proteinExistence type="predicted"/>
<accession>A0A2A6BSV3</accession>
<name>A0A2A6BSV3_PRIPA</name>
<reference evidence="1" key="2">
    <citation type="submission" date="2022-06" db="UniProtKB">
        <authorList>
            <consortium name="EnsemblMetazoa"/>
        </authorList>
    </citation>
    <scope>IDENTIFICATION</scope>
    <source>
        <strain evidence="1">PS312</strain>
    </source>
</reference>
<gene>
    <name evidence="1" type="primary">WBGene00117205</name>
</gene>
<evidence type="ECO:0000313" key="2">
    <source>
        <dbReference type="Proteomes" id="UP000005239"/>
    </source>
</evidence>
<accession>A0A8R1YK30</accession>
<protein>
    <submittedName>
        <fullName evidence="1">Uncharacterized protein</fullName>
    </submittedName>
</protein>
<keyword evidence="2" id="KW-1185">Reference proteome</keyword>
<dbReference type="AlphaFoldDB" id="A0A2A6BSV3"/>
<dbReference type="EnsemblMetazoa" id="PPA27651.1">
    <property type="protein sequence ID" value="PPA27651.1"/>
    <property type="gene ID" value="WBGene00117205"/>
</dbReference>